<proteinExistence type="predicted"/>
<organism evidence="2 3">
    <name type="scientific">Myxococcus landrumensis</name>
    <dbReference type="NCBI Taxonomy" id="2813577"/>
    <lineage>
        <taxon>Bacteria</taxon>
        <taxon>Pseudomonadati</taxon>
        <taxon>Myxococcota</taxon>
        <taxon>Myxococcia</taxon>
        <taxon>Myxococcales</taxon>
        <taxon>Cystobacterineae</taxon>
        <taxon>Myxococcaceae</taxon>
        <taxon>Myxococcus</taxon>
    </lineage>
</organism>
<dbReference type="SUPFAM" id="SSF55961">
    <property type="entry name" value="Bet v1-like"/>
    <property type="match status" value="1"/>
</dbReference>
<dbReference type="Pfam" id="PF10604">
    <property type="entry name" value="Polyketide_cyc2"/>
    <property type="match status" value="1"/>
</dbReference>
<keyword evidence="3" id="KW-1185">Reference proteome</keyword>
<gene>
    <name evidence="2" type="ORF">JY572_17535</name>
</gene>
<dbReference type="EMBL" id="CP071091">
    <property type="protein sequence ID" value="QSQ17721.1"/>
    <property type="molecule type" value="Genomic_DNA"/>
</dbReference>
<feature type="region of interest" description="Disordered" evidence="1">
    <location>
        <begin position="177"/>
        <end position="201"/>
    </location>
</feature>
<accession>A0ABX7NH02</accession>
<dbReference type="Gene3D" id="3.30.530.20">
    <property type="match status" value="1"/>
</dbReference>
<dbReference type="RefSeq" id="WP_206719340.1">
    <property type="nucleotide sequence ID" value="NZ_CP071091.1"/>
</dbReference>
<name>A0ABX7NH02_9BACT</name>
<protein>
    <submittedName>
        <fullName evidence="2">SRPBCC family protein</fullName>
    </submittedName>
</protein>
<evidence type="ECO:0000256" key="1">
    <source>
        <dbReference type="SAM" id="MobiDB-lite"/>
    </source>
</evidence>
<dbReference type="InterPro" id="IPR019587">
    <property type="entry name" value="Polyketide_cyclase/dehydratase"/>
</dbReference>
<evidence type="ECO:0000313" key="3">
    <source>
        <dbReference type="Proteomes" id="UP000663090"/>
    </source>
</evidence>
<reference evidence="2 3" key="1">
    <citation type="submission" date="2021-02" db="EMBL/GenBank/DDBJ databases">
        <title>De Novo genome assembly of isolated myxobacteria.</title>
        <authorList>
            <person name="Stevens D.C."/>
        </authorList>
    </citation>
    <scope>NUCLEOTIDE SEQUENCE [LARGE SCALE GENOMIC DNA]</scope>
    <source>
        <strain evidence="2 3">SCHIC003</strain>
    </source>
</reference>
<evidence type="ECO:0000313" key="2">
    <source>
        <dbReference type="EMBL" id="QSQ17721.1"/>
    </source>
</evidence>
<sequence length="224" mass="24821">MKKTPGIIVVAIAVLLLVVGRRPDTFRVERSATIQAPPEVVFSLVNDFRRWEQWSPWWKLEPTQQVVLAGSAAGVGAVYEWRGERTGSGRMEIVESQPNAYVRIRLDFTEPMRATNTAEYVLTPVPGGVALTWVMSGENTFAGKVLQLFASMDEMMGRDFERGLADIKNLAELPQGASAEPSMGEAGLHFQGDSLERDGDRDVVVTRGLETPLVHSRKARPLRE</sequence>
<dbReference type="Proteomes" id="UP000663090">
    <property type="component" value="Chromosome"/>
</dbReference>
<dbReference type="InterPro" id="IPR023393">
    <property type="entry name" value="START-like_dom_sf"/>
</dbReference>
<dbReference type="CDD" id="cd07818">
    <property type="entry name" value="SRPBCC_1"/>
    <property type="match status" value="1"/>
</dbReference>